<dbReference type="Pfam" id="PF13378">
    <property type="entry name" value="MR_MLE_C"/>
    <property type="match status" value="1"/>
</dbReference>
<evidence type="ECO:0000313" key="6">
    <source>
        <dbReference type="Proteomes" id="UP000241247"/>
    </source>
</evidence>
<comment type="caution">
    <text evidence="5">The sequence shown here is derived from an EMBL/GenBank/DDBJ whole genome shotgun (WGS) entry which is preliminary data.</text>
</comment>
<reference evidence="5 6" key="1">
    <citation type="submission" date="2018-04" db="EMBL/GenBank/DDBJ databases">
        <title>Genomic Encyclopedia of Type Strains, Phase IV (KMG-IV): sequencing the most valuable type-strain genomes for metagenomic binning, comparative biology and taxonomic classification.</title>
        <authorList>
            <person name="Goeker M."/>
        </authorList>
    </citation>
    <scope>NUCLEOTIDE SEQUENCE [LARGE SCALE GENOMIC DNA]</scope>
    <source>
        <strain evidence="5 6">DSM 7138</strain>
    </source>
</reference>
<dbReference type="SFLD" id="SFLDS00001">
    <property type="entry name" value="Enolase"/>
    <property type="match status" value="1"/>
</dbReference>
<dbReference type="InterPro" id="IPR046945">
    <property type="entry name" value="RHMD-like"/>
</dbReference>
<dbReference type="SUPFAM" id="SSF54826">
    <property type="entry name" value="Enolase N-terminal domain-like"/>
    <property type="match status" value="1"/>
</dbReference>
<proteinExistence type="predicted"/>
<dbReference type="InterPro" id="IPR029065">
    <property type="entry name" value="Enolase_C-like"/>
</dbReference>
<dbReference type="EMBL" id="PZZZ01000015">
    <property type="protein sequence ID" value="PTM86950.1"/>
    <property type="molecule type" value="Genomic_DNA"/>
</dbReference>
<gene>
    <name evidence="5" type="ORF">C7449_1153</name>
</gene>
<dbReference type="GO" id="GO:0009063">
    <property type="term" value="P:amino acid catabolic process"/>
    <property type="evidence" value="ECO:0007669"/>
    <property type="project" value="InterPro"/>
</dbReference>
<dbReference type="InterPro" id="IPR029017">
    <property type="entry name" value="Enolase-like_N"/>
</dbReference>
<dbReference type="PANTHER" id="PTHR13794">
    <property type="entry name" value="ENOLASE SUPERFAMILY, MANDELATE RACEMASE"/>
    <property type="match status" value="1"/>
</dbReference>
<dbReference type="SUPFAM" id="SSF51604">
    <property type="entry name" value="Enolase C-terminal domain-like"/>
    <property type="match status" value="1"/>
</dbReference>
<comment type="cofactor">
    <cofactor evidence="1">
        <name>Mg(2+)</name>
        <dbReference type="ChEBI" id="CHEBI:18420"/>
    </cofactor>
</comment>
<keyword evidence="6" id="KW-1185">Reference proteome</keyword>
<dbReference type="Gene3D" id="3.20.20.120">
    <property type="entry name" value="Enolase-like C-terminal domain"/>
    <property type="match status" value="1"/>
</dbReference>
<dbReference type="Proteomes" id="UP000241247">
    <property type="component" value="Unassembled WGS sequence"/>
</dbReference>
<dbReference type="GO" id="GO:0016836">
    <property type="term" value="F:hydro-lyase activity"/>
    <property type="evidence" value="ECO:0007669"/>
    <property type="project" value="TreeGrafter"/>
</dbReference>
<dbReference type="RefSeq" id="WP_245414474.1">
    <property type="nucleotide sequence ID" value="NZ_JBHEEX010000032.1"/>
</dbReference>
<accession>A0A2T5AJR3</accession>
<dbReference type="PROSITE" id="PS00908">
    <property type="entry name" value="MR_MLE_1"/>
    <property type="match status" value="1"/>
</dbReference>
<dbReference type="Gene3D" id="3.30.390.10">
    <property type="entry name" value="Enolase-like, N-terminal domain"/>
    <property type="match status" value="1"/>
</dbReference>
<dbReference type="CDD" id="cd03328">
    <property type="entry name" value="MR_like_3"/>
    <property type="match status" value="1"/>
</dbReference>
<keyword evidence="2" id="KW-0479">Metal-binding</keyword>
<dbReference type="GO" id="GO:0000287">
    <property type="term" value="F:magnesium ion binding"/>
    <property type="evidence" value="ECO:0007669"/>
    <property type="project" value="UniProtKB-ARBA"/>
</dbReference>
<dbReference type="InterPro" id="IPR013341">
    <property type="entry name" value="Mandelate_racemase_N_dom"/>
</dbReference>
<evidence type="ECO:0000256" key="1">
    <source>
        <dbReference type="ARBA" id="ARBA00001946"/>
    </source>
</evidence>
<dbReference type="PANTHER" id="PTHR13794:SF58">
    <property type="entry name" value="MITOCHONDRIAL ENOLASE SUPERFAMILY MEMBER 1"/>
    <property type="match status" value="1"/>
</dbReference>
<evidence type="ECO:0000259" key="4">
    <source>
        <dbReference type="SMART" id="SM00922"/>
    </source>
</evidence>
<evidence type="ECO:0000256" key="2">
    <source>
        <dbReference type="ARBA" id="ARBA00022723"/>
    </source>
</evidence>
<dbReference type="AlphaFoldDB" id="A0A2T5AJR3"/>
<dbReference type="InterPro" id="IPR018110">
    <property type="entry name" value="Mandel_Rmase/mucon_lact_enz_CS"/>
</dbReference>
<evidence type="ECO:0000256" key="3">
    <source>
        <dbReference type="ARBA" id="ARBA00022842"/>
    </source>
</evidence>
<feature type="domain" description="Mandelate racemase/muconate lactonizing enzyme C-terminal" evidence="4">
    <location>
        <begin position="144"/>
        <end position="238"/>
    </location>
</feature>
<keyword evidence="3" id="KW-0460">Magnesium</keyword>
<sequence length="364" mass="39749">MIVEAPIDRLECAVYRIPTDMPEGDGTFEWNATTMVVVNVYAGGSAGNGYTYTDASAAHLITGALQDLVVGSDAFDVEQIGCRMWRAVRNCGRSGIAACAISAVDLALWDLKARLLDTPLCRLLGQVRESVPVYGSGGFTTYSDDLLCRQLSRWVNDDGCRFVKMKVGAEPERDPQRIRSARSAIGDAELFIDANGAFTPSRSVRFADAIRQYDVRWFEEPVSSDDEAGLRFVRQSTPSSMEVAAGEYVFNLDDVRRLLSAGAVDVLQADATRCGGISGFLKIAALAEAFHQDLSCHCGPGVHLHVACATAGLRHIEWFHDHVLIEQMLIDGAPQVVNGAVRPDLSRPGNGFRFKDRDAEPYRI</sequence>
<organism evidence="5 6">
    <name type="scientific">Mycoplana dimorpha</name>
    <dbReference type="NCBI Taxonomy" id="28320"/>
    <lineage>
        <taxon>Bacteria</taxon>
        <taxon>Pseudomonadati</taxon>
        <taxon>Pseudomonadota</taxon>
        <taxon>Alphaproteobacteria</taxon>
        <taxon>Hyphomicrobiales</taxon>
        <taxon>Rhizobiaceae</taxon>
        <taxon>Mycoplana</taxon>
    </lineage>
</organism>
<protein>
    <submittedName>
        <fullName evidence="5">L-alanine-DL-glutamate epimerase-like enolase superfamily enzyme</fullName>
    </submittedName>
</protein>
<dbReference type="SMART" id="SM00922">
    <property type="entry name" value="MR_MLE"/>
    <property type="match status" value="1"/>
</dbReference>
<name>A0A2T5AJR3_MYCDI</name>
<dbReference type="SFLD" id="SFLDG00179">
    <property type="entry name" value="mandelate_racemase"/>
    <property type="match status" value="1"/>
</dbReference>
<dbReference type="Pfam" id="PF02746">
    <property type="entry name" value="MR_MLE_N"/>
    <property type="match status" value="1"/>
</dbReference>
<dbReference type="GO" id="GO:0016052">
    <property type="term" value="P:carbohydrate catabolic process"/>
    <property type="evidence" value="ECO:0007669"/>
    <property type="project" value="TreeGrafter"/>
</dbReference>
<evidence type="ECO:0000313" key="5">
    <source>
        <dbReference type="EMBL" id="PTM86950.1"/>
    </source>
</evidence>
<dbReference type="InterPro" id="IPR013342">
    <property type="entry name" value="Mandelate_racemase_C"/>
</dbReference>
<dbReference type="InterPro" id="IPR036849">
    <property type="entry name" value="Enolase-like_C_sf"/>
</dbReference>